<evidence type="ECO:0000256" key="1">
    <source>
        <dbReference type="SAM" id="MobiDB-lite"/>
    </source>
</evidence>
<proteinExistence type="predicted"/>
<comment type="caution">
    <text evidence="3">The sequence shown here is derived from an EMBL/GenBank/DDBJ whole genome shotgun (WGS) entry which is preliminary data.</text>
</comment>
<name>A0A815EZF2_9BILA</name>
<feature type="region of interest" description="Disordered" evidence="1">
    <location>
        <begin position="1"/>
        <end position="23"/>
    </location>
</feature>
<evidence type="ECO:0000313" key="4">
    <source>
        <dbReference type="Proteomes" id="UP000663870"/>
    </source>
</evidence>
<reference evidence="3" key="1">
    <citation type="submission" date="2021-02" db="EMBL/GenBank/DDBJ databases">
        <authorList>
            <person name="Nowell W R."/>
        </authorList>
    </citation>
    <scope>NUCLEOTIDE SEQUENCE</scope>
</reference>
<dbReference type="AlphaFoldDB" id="A0A815EZF2"/>
<gene>
    <name evidence="3" type="ORF">JXQ802_LOCUS30396</name>
    <name evidence="2" type="ORF">PYM288_LOCUS18043</name>
</gene>
<dbReference type="EMBL" id="CAJNOL010001233">
    <property type="protein sequence ID" value="CAF1318172.1"/>
    <property type="molecule type" value="Genomic_DNA"/>
</dbReference>
<evidence type="ECO:0000313" key="2">
    <source>
        <dbReference type="EMBL" id="CAF1068759.1"/>
    </source>
</evidence>
<sequence length="550" mass="62997">MESSPKTAIEISSPNGEQQPSSILGVSTNDEFDKILANTVMFPSDIMSVPVTPNGNSEHYDINLLINSSDHQNHSLTLFDCPIDNNELLEILDSLKNEPTETEQLQHRIFIENNNQTYFNESQWIYPPSYSVPVGDSPVESKVDLNSRCTQAIIGGQEKLLKEAKSKNTKTHQRRSVTVGPIDYILDSSGCQPCTTVQMCNDFASQQQLIEYDAMDSKKIQIQCQPRAKYRPRTQNESKSSAHYVRCEEGIKPEYPTILIPSTWNFQSDVNLIEVALMGIDRQPHPYSIDNKTSSDTYEDHALIFKQNDSNVLYFRLTNEDFQNGYKTFMIEMIKSRQDHIITKELIRTRQLEQSILRFTRIFQVGKGEFQRDEGSTEYSSVMTEAYGDVEVEHMGPQYGPMHGQEMVYVVLKGRILKNDLKIDIVENSYSWNYSMENFTKNGNVVYFLMPAFPFPQFNTAKVNIIIYYKGEELFQTSYLYKGSLDQELAELRLNDPDTTTVPAPMPKNFNPFDFITGTGVYPTLSSRKTSTVKRTKGIIRTEKQKQKQQ</sequence>
<protein>
    <submittedName>
        <fullName evidence="3">Uncharacterized protein</fullName>
    </submittedName>
</protein>
<dbReference type="Proteomes" id="UP000663870">
    <property type="component" value="Unassembled WGS sequence"/>
</dbReference>
<dbReference type="EMBL" id="CAJNOH010000536">
    <property type="protein sequence ID" value="CAF1068759.1"/>
    <property type="molecule type" value="Genomic_DNA"/>
</dbReference>
<accession>A0A815EZF2</accession>
<dbReference type="Proteomes" id="UP000663854">
    <property type="component" value="Unassembled WGS sequence"/>
</dbReference>
<organism evidence="3 4">
    <name type="scientific">Rotaria sordida</name>
    <dbReference type="NCBI Taxonomy" id="392033"/>
    <lineage>
        <taxon>Eukaryota</taxon>
        <taxon>Metazoa</taxon>
        <taxon>Spiralia</taxon>
        <taxon>Gnathifera</taxon>
        <taxon>Rotifera</taxon>
        <taxon>Eurotatoria</taxon>
        <taxon>Bdelloidea</taxon>
        <taxon>Philodinida</taxon>
        <taxon>Philodinidae</taxon>
        <taxon>Rotaria</taxon>
    </lineage>
</organism>
<keyword evidence="4" id="KW-1185">Reference proteome</keyword>
<evidence type="ECO:0000313" key="3">
    <source>
        <dbReference type="EMBL" id="CAF1318172.1"/>
    </source>
</evidence>